<evidence type="ECO:0000313" key="3">
    <source>
        <dbReference type="Proteomes" id="UP001213664"/>
    </source>
</evidence>
<dbReference type="AlphaFoldDB" id="A0AAJ6BKG6"/>
<feature type="transmembrane region" description="Helical" evidence="1">
    <location>
        <begin position="12"/>
        <end position="32"/>
    </location>
</feature>
<keyword evidence="1" id="KW-0472">Membrane</keyword>
<dbReference type="EMBL" id="CP119326">
    <property type="protein sequence ID" value="WEK38974.1"/>
    <property type="molecule type" value="Genomic_DNA"/>
</dbReference>
<keyword evidence="1" id="KW-1133">Transmembrane helix</keyword>
<sequence length="53" mass="5768">MKRAALETAPPFLLRLVLGRLTAVGSSLFVVVQAKTMMIDLGAAMHDAYCHDH</sequence>
<proteinExistence type="predicted"/>
<keyword evidence="1" id="KW-0812">Transmembrane</keyword>
<evidence type="ECO:0000313" key="2">
    <source>
        <dbReference type="EMBL" id="WEK38974.1"/>
    </source>
</evidence>
<accession>A0AAJ6BKG6</accession>
<evidence type="ECO:0000256" key="1">
    <source>
        <dbReference type="SAM" id="Phobius"/>
    </source>
</evidence>
<name>A0AAJ6BKG6_9CAUL</name>
<reference evidence="2" key="1">
    <citation type="submission" date="2023-03" db="EMBL/GenBank/DDBJ databases">
        <title>Andean soil-derived lignocellulolytic bacterial consortium as a source of novel taxa and putative plastic-active enzymes.</title>
        <authorList>
            <person name="Diaz-Garcia L."/>
            <person name="Chuvochina M."/>
            <person name="Feuerriegel G."/>
            <person name="Bunk B."/>
            <person name="Sproer C."/>
            <person name="Streit W.R."/>
            <person name="Rodriguez L.M."/>
            <person name="Overmann J."/>
            <person name="Jimenez D.J."/>
        </authorList>
    </citation>
    <scope>NUCLEOTIDE SEQUENCE</scope>
    <source>
        <strain evidence="2">MAG 833</strain>
    </source>
</reference>
<protein>
    <submittedName>
        <fullName evidence="2">Uncharacterized protein</fullName>
    </submittedName>
</protein>
<gene>
    <name evidence="2" type="ORF">P0Y50_10490</name>
</gene>
<organism evidence="2 3">
    <name type="scientific">Candidatus Brevundimonas colombiensis</name>
    <dbReference type="NCBI Taxonomy" id="3121376"/>
    <lineage>
        <taxon>Bacteria</taxon>
        <taxon>Pseudomonadati</taxon>
        <taxon>Pseudomonadota</taxon>
        <taxon>Alphaproteobacteria</taxon>
        <taxon>Caulobacterales</taxon>
        <taxon>Caulobacteraceae</taxon>
        <taxon>Brevundimonas</taxon>
    </lineage>
</organism>
<dbReference type="Proteomes" id="UP001213664">
    <property type="component" value="Chromosome"/>
</dbReference>